<gene>
    <name evidence="2" type="ORF">NCGR_LOCUS66198</name>
</gene>
<keyword evidence="3" id="KW-1185">Reference proteome</keyword>
<reference evidence="2" key="1">
    <citation type="submission" date="2020-10" db="EMBL/GenBank/DDBJ databases">
        <authorList>
            <person name="Han B."/>
            <person name="Lu T."/>
            <person name="Zhao Q."/>
            <person name="Huang X."/>
            <person name="Zhao Y."/>
        </authorList>
    </citation>
    <scope>NUCLEOTIDE SEQUENCE</scope>
</reference>
<dbReference type="EMBL" id="CAJGYO010000389">
    <property type="protein sequence ID" value="CAD6342100.1"/>
    <property type="molecule type" value="Genomic_DNA"/>
</dbReference>
<accession>A0A811SNI8</accession>
<evidence type="ECO:0000256" key="1">
    <source>
        <dbReference type="SAM" id="MobiDB-lite"/>
    </source>
</evidence>
<protein>
    <submittedName>
        <fullName evidence="2">Uncharacterized protein</fullName>
    </submittedName>
</protein>
<evidence type="ECO:0000313" key="3">
    <source>
        <dbReference type="Proteomes" id="UP000604825"/>
    </source>
</evidence>
<evidence type="ECO:0000313" key="2">
    <source>
        <dbReference type="EMBL" id="CAD6342100.1"/>
    </source>
</evidence>
<proteinExistence type="predicted"/>
<dbReference type="PANTHER" id="PTHR33075:SF7">
    <property type="entry name" value="OS02G0303350 PROTEIN"/>
    <property type="match status" value="1"/>
</dbReference>
<organism evidence="2 3">
    <name type="scientific">Miscanthus lutarioriparius</name>
    <dbReference type="NCBI Taxonomy" id="422564"/>
    <lineage>
        <taxon>Eukaryota</taxon>
        <taxon>Viridiplantae</taxon>
        <taxon>Streptophyta</taxon>
        <taxon>Embryophyta</taxon>
        <taxon>Tracheophyta</taxon>
        <taxon>Spermatophyta</taxon>
        <taxon>Magnoliopsida</taxon>
        <taxon>Liliopsida</taxon>
        <taxon>Poales</taxon>
        <taxon>Poaceae</taxon>
        <taxon>PACMAD clade</taxon>
        <taxon>Panicoideae</taxon>
        <taxon>Andropogonodae</taxon>
        <taxon>Andropogoneae</taxon>
        <taxon>Saccharinae</taxon>
        <taxon>Miscanthus</taxon>
    </lineage>
</organism>
<dbReference type="Proteomes" id="UP000604825">
    <property type="component" value="Unassembled WGS sequence"/>
</dbReference>
<feature type="region of interest" description="Disordered" evidence="1">
    <location>
        <begin position="1"/>
        <end position="60"/>
    </location>
</feature>
<dbReference type="AlphaFoldDB" id="A0A811SNI8"/>
<sequence length="200" mass="22058">MGYVSRGLNGAPSSPVITTTPASNSANPLEPRKPQSAGKVCAPLPLLQPQSAPSTPQQPQTMVFQHADPFPFKPHGMHIEDIPNRPMMVRVMARSRQRPRNKDLAIATISSLPEGYEGESWTMQCEILQHKNLGGGPFDEEPVPPPPEDMGPPLYDFFGLGQHVLAPIAEHEHQLLHNWGLLENDQNIQGEQENQEEGNQ</sequence>
<comment type="caution">
    <text evidence="2">The sequence shown here is derived from an EMBL/GenBank/DDBJ whole genome shotgun (WGS) entry which is preliminary data.</text>
</comment>
<feature type="compositionally biased region" description="Low complexity" evidence="1">
    <location>
        <begin position="42"/>
        <end position="60"/>
    </location>
</feature>
<dbReference type="PANTHER" id="PTHR33075">
    <property type="entry name" value="OS02G0499800 PROTEIN"/>
    <property type="match status" value="1"/>
</dbReference>
<name>A0A811SNI8_9POAL</name>
<feature type="compositionally biased region" description="Polar residues" evidence="1">
    <location>
        <begin position="11"/>
        <end position="27"/>
    </location>
</feature>